<dbReference type="EMBL" id="KV417315">
    <property type="protein sequence ID" value="KZO92023.1"/>
    <property type="molecule type" value="Genomic_DNA"/>
</dbReference>
<feature type="transmembrane region" description="Helical" evidence="10">
    <location>
        <begin position="258"/>
        <end position="280"/>
    </location>
</feature>
<evidence type="ECO:0000256" key="9">
    <source>
        <dbReference type="SAM" id="MobiDB-lite"/>
    </source>
</evidence>
<evidence type="ECO:0000256" key="4">
    <source>
        <dbReference type="ARBA" id="ARBA00022692"/>
    </source>
</evidence>
<reference evidence="11 12" key="1">
    <citation type="journal article" date="2016" name="Mol. Biol. Evol.">
        <title>Comparative Genomics of Early-Diverging Mushroom-Forming Fungi Provides Insights into the Origins of Lignocellulose Decay Capabilities.</title>
        <authorList>
            <person name="Nagy L.G."/>
            <person name="Riley R."/>
            <person name="Tritt A."/>
            <person name="Adam C."/>
            <person name="Daum C."/>
            <person name="Floudas D."/>
            <person name="Sun H."/>
            <person name="Yadav J.S."/>
            <person name="Pangilinan J."/>
            <person name="Larsson K.H."/>
            <person name="Matsuura K."/>
            <person name="Barry K."/>
            <person name="Labutti K."/>
            <person name="Kuo R."/>
            <person name="Ohm R.A."/>
            <person name="Bhattacharya S.S."/>
            <person name="Shirouzu T."/>
            <person name="Yoshinaga Y."/>
            <person name="Martin F.M."/>
            <person name="Grigoriev I.V."/>
            <person name="Hibbett D.S."/>
        </authorList>
    </citation>
    <scope>NUCLEOTIDE SEQUENCE [LARGE SCALE GENOMIC DNA]</scope>
    <source>
        <strain evidence="11 12">TUFC12733</strain>
    </source>
</reference>
<dbReference type="PANTHER" id="PTHR43829:SF14">
    <property type="entry name" value="AQUAPORIN 3"/>
    <property type="match status" value="1"/>
</dbReference>
<dbReference type="GO" id="GO:0015250">
    <property type="term" value="F:water channel activity"/>
    <property type="evidence" value="ECO:0007669"/>
    <property type="project" value="TreeGrafter"/>
</dbReference>
<evidence type="ECO:0000256" key="8">
    <source>
        <dbReference type="RuleBase" id="RU000477"/>
    </source>
</evidence>
<evidence type="ECO:0000256" key="3">
    <source>
        <dbReference type="ARBA" id="ARBA00022448"/>
    </source>
</evidence>
<feature type="region of interest" description="Disordered" evidence="9">
    <location>
        <begin position="306"/>
        <end position="332"/>
    </location>
</feature>
<keyword evidence="4 8" id="KW-0812">Transmembrane</keyword>
<evidence type="ECO:0000313" key="11">
    <source>
        <dbReference type="EMBL" id="KZO92023.1"/>
    </source>
</evidence>
<dbReference type="GO" id="GO:0005886">
    <property type="term" value="C:plasma membrane"/>
    <property type="evidence" value="ECO:0007669"/>
    <property type="project" value="TreeGrafter"/>
</dbReference>
<dbReference type="GO" id="GO:0015254">
    <property type="term" value="F:glycerol channel activity"/>
    <property type="evidence" value="ECO:0007669"/>
    <property type="project" value="TreeGrafter"/>
</dbReference>
<dbReference type="STRING" id="1330018.A0A167HVG8"/>
<dbReference type="OrthoDB" id="3222at2759"/>
<evidence type="ECO:0000313" key="12">
    <source>
        <dbReference type="Proteomes" id="UP000076738"/>
    </source>
</evidence>
<evidence type="ECO:0000256" key="2">
    <source>
        <dbReference type="ARBA" id="ARBA00006175"/>
    </source>
</evidence>
<feature type="transmembrane region" description="Helical" evidence="10">
    <location>
        <begin position="35"/>
        <end position="56"/>
    </location>
</feature>
<dbReference type="SUPFAM" id="SSF81338">
    <property type="entry name" value="Aquaporin-like"/>
    <property type="match status" value="1"/>
</dbReference>
<dbReference type="Proteomes" id="UP000076738">
    <property type="component" value="Unassembled WGS sequence"/>
</dbReference>
<evidence type="ECO:0000256" key="5">
    <source>
        <dbReference type="ARBA" id="ARBA00022737"/>
    </source>
</evidence>
<dbReference type="AlphaFoldDB" id="A0A167HVG8"/>
<dbReference type="InterPro" id="IPR050363">
    <property type="entry name" value="MIP/Aquaporin"/>
</dbReference>
<dbReference type="InterPro" id="IPR023271">
    <property type="entry name" value="Aquaporin-like"/>
</dbReference>
<dbReference type="Pfam" id="PF00230">
    <property type="entry name" value="MIP"/>
    <property type="match status" value="1"/>
</dbReference>
<dbReference type="InterPro" id="IPR000425">
    <property type="entry name" value="MIP"/>
</dbReference>
<evidence type="ECO:0000256" key="7">
    <source>
        <dbReference type="ARBA" id="ARBA00023136"/>
    </source>
</evidence>
<dbReference type="PRINTS" id="PR00783">
    <property type="entry name" value="MINTRINSICP"/>
</dbReference>
<keyword evidence="12" id="KW-1185">Reference proteome</keyword>
<feature type="transmembrane region" description="Helical" evidence="10">
    <location>
        <begin position="121"/>
        <end position="141"/>
    </location>
</feature>
<evidence type="ECO:0000256" key="1">
    <source>
        <dbReference type="ARBA" id="ARBA00004141"/>
    </source>
</evidence>
<organism evidence="11 12">
    <name type="scientific">Calocera viscosa (strain TUFC12733)</name>
    <dbReference type="NCBI Taxonomy" id="1330018"/>
    <lineage>
        <taxon>Eukaryota</taxon>
        <taxon>Fungi</taxon>
        <taxon>Dikarya</taxon>
        <taxon>Basidiomycota</taxon>
        <taxon>Agaricomycotina</taxon>
        <taxon>Dacrymycetes</taxon>
        <taxon>Dacrymycetales</taxon>
        <taxon>Dacrymycetaceae</taxon>
        <taxon>Calocera</taxon>
    </lineage>
</organism>
<evidence type="ECO:0000256" key="6">
    <source>
        <dbReference type="ARBA" id="ARBA00022989"/>
    </source>
</evidence>
<comment type="subcellular location">
    <subcellularLocation>
        <location evidence="1">Membrane</location>
        <topology evidence="1">Multi-pass membrane protein</topology>
    </subcellularLocation>
</comment>
<gene>
    <name evidence="11" type="ORF">CALVIDRAFT_601840</name>
</gene>
<feature type="transmembrane region" description="Helical" evidence="10">
    <location>
        <begin position="68"/>
        <end position="92"/>
    </location>
</feature>
<keyword evidence="5" id="KW-0677">Repeat</keyword>
<accession>A0A167HVG8</accession>
<protein>
    <submittedName>
        <fullName evidence="11">Aquaporin-like protein</fullName>
    </submittedName>
</protein>
<dbReference type="Gene3D" id="1.20.1080.10">
    <property type="entry name" value="Glycerol uptake facilitator protein"/>
    <property type="match status" value="1"/>
</dbReference>
<evidence type="ECO:0000256" key="10">
    <source>
        <dbReference type="SAM" id="Phobius"/>
    </source>
</evidence>
<keyword evidence="3 8" id="KW-0813">Transport</keyword>
<proteinExistence type="inferred from homology"/>
<name>A0A167HVG8_CALVF</name>
<dbReference type="PANTHER" id="PTHR43829">
    <property type="entry name" value="AQUAPORIN OR AQUAGLYCEROPORIN RELATED"/>
    <property type="match status" value="1"/>
</dbReference>
<feature type="transmembrane region" description="Helical" evidence="10">
    <location>
        <begin position="211"/>
        <end position="231"/>
    </location>
</feature>
<sequence length="332" mass="35411">MAIDTRDDTVFLSDMVPIPPHAARWERVRHREAHLLVQCFAEAMGVFLYCFCGIGSQAANMLGALTKAAGVGSVLQIGLAYAVGIMLALTIAAPTSGGHFNPCVTIAYVIFKKFPVRKAPFYILAQIIGAFAACMVVYLQYRDVILELEAGLPDSINFSAQGPAGIFGLYVAPGSNLGIVFWNEFSCDFILALAIWACIDPTNFFAPPAAIPFIIGVTYATIIWGFSPIGLSANSARDIGSRIMVLCIWGSKAAGGPYAAIAALTNIPATLLAAVVYDYVLRDTDRVVTPAHREFYGGIAAHEKRKVEGPGSLVSSEDIESPAPLNRASSSK</sequence>
<comment type="similarity">
    <text evidence="2 8">Belongs to the MIP/aquaporin (TC 1.A.8) family.</text>
</comment>
<keyword evidence="7 10" id="KW-0472">Membrane</keyword>
<keyword evidence="6 10" id="KW-1133">Transmembrane helix</keyword>